<gene>
    <name evidence="2" type="ORF">CVT63_05655</name>
</gene>
<dbReference type="PANTHER" id="PTHR43861">
    <property type="entry name" value="TRANS-ACONITATE 2-METHYLTRANSFERASE-RELATED"/>
    <property type="match status" value="1"/>
</dbReference>
<dbReference type="CDD" id="cd02440">
    <property type="entry name" value="AdoMet_MTases"/>
    <property type="match status" value="1"/>
</dbReference>
<name>A0A2N3G596_9ACTN</name>
<dbReference type="GO" id="GO:0032259">
    <property type="term" value="P:methylation"/>
    <property type="evidence" value="ECO:0007669"/>
    <property type="project" value="UniProtKB-KW"/>
</dbReference>
<dbReference type="Gene3D" id="3.40.50.150">
    <property type="entry name" value="Vaccinia Virus protein VP39"/>
    <property type="match status" value="1"/>
</dbReference>
<dbReference type="GO" id="GO:0008757">
    <property type="term" value="F:S-adenosylmethionine-dependent methyltransferase activity"/>
    <property type="evidence" value="ECO:0007669"/>
    <property type="project" value="InterPro"/>
</dbReference>
<keyword evidence="2" id="KW-0489">Methyltransferase</keyword>
<dbReference type="InterPro" id="IPR013216">
    <property type="entry name" value="Methyltransf_11"/>
</dbReference>
<dbReference type="EMBL" id="PHEX01000046">
    <property type="protein sequence ID" value="PKQ27891.1"/>
    <property type="molecule type" value="Genomic_DNA"/>
</dbReference>
<accession>A0A2N3G596</accession>
<dbReference type="Pfam" id="PF08241">
    <property type="entry name" value="Methyltransf_11"/>
    <property type="match status" value="1"/>
</dbReference>
<keyword evidence="2" id="KW-0808">Transferase</keyword>
<organism evidence="2 3">
    <name type="scientific">Candidatus Anoxymicrobium japonicum</name>
    <dbReference type="NCBI Taxonomy" id="2013648"/>
    <lineage>
        <taxon>Bacteria</taxon>
        <taxon>Bacillati</taxon>
        <taxon>Actinomycetota</taxon>
        <taxon>Candidatus Geothermincolia</taxon>
        <taxon>Candidatus Geothermincolales</taxon>
        <taxon>Candidatus Anoxymicrobiaceae</taxon>
        <taxon>Candidatus Anoxymicrobium</taxon>
    </lineage>
</organism>
<protein>
    <submittedName>
        <fullName evidence="2">SAM-dependent methyltransferase</fullName>
    </submittedName>
</protein>
<sequence>MNDLDLTGERTLPGISRENYWYTRHVVAYEHALAMARGKSVIDIGCGEGYGAAILTGEAASVLGIDIAHEVVSHARDTYHASNLSFEVMDVNRLELADASFDLAVSFQVVEHLADVSGYFAGIARVLKPGGVAFLTTPNRLTISKGSDRPVNPFHLREYTPDEFARTLEAHFETVEVSGIFHAGWLSFNERLPVVDFIKIYEMSKANPRYWTHRALTPLVRPRDFRVGGGDLSRCLDICAVCTAANALMRNGRP</sequence>
<dbReference type="Proteomes" id="UP000233654">
    <property type="component" value="Unassembled WGS sequence"/>
</dbReference>
<evidence type="ECO:0000313" key="2">
    <source>
        <dbReference type="EMBL" id="PKQ27891.1"/>
    </source>
</evidence>
<comment type="caution">
    <text evidence="2">The sequence shown here is derived from an EMBL/GenBank/DDBJ whole genome shotgun (WGS) entry which is preliminary data.</text>
</comment>
<dbReference type="AlphaFoldDB" id="A0A2N3G596"/>
<dbReference type="SUPFAM" id="SSF53335">
    <property type="entry name" value="S-adenosyl-L-methionine-dependent methyltransferases"/>
    <property type="match status" value="1"/>
</dbReference>
<evidence type="ECO:0000259" key="1">
    <source>
        <dbReference type="Pfam" id="PF08241"/>
    </source>
</evidence>
<reference evidence="2 3" key="1">
    <citation type="journal article" date="2017" name="ISME J.">
        <title>Potential for microbial H2 and metal transformations associated with novel bacteria and archaea in deep terrestrial subsurface sediments.</title>
        <authorList>
            <person name="Hernsdorf A.W."/>
            <person name="Amano Y."/>
            <person name="Miyakawa K."/>
            <person name="Ise K."/>
            <person name="Suzuki Y."/>
            <person name="Anantharaman K."/>
            <person name="Probst A."/>
            <person name="Burstein D."/>
            <person name="Thomas B.C."/>
            <person name="Banfield J.F."/>
        </authorList>
    </citation>
    <scope>NUCLEOTIDE SEQUENCE [LARGE SCALE GENOMIC DNA]</scope>
    <source>
        <strain evidence="2">HGW-Actinobacteria-3</strain>
    </source>
</reference>
<feature type="domain" description="Methyltransferase type 11" evidence="1">
    <location>
        <begin position="42"/>
        <end position="134"/>
    </location>
</feature>
<evidence type="ECO:0000313" key="3">
    <source>
        <dbReference type="Proteomes" id="UP000233654"/>
    </source>
</evidence>
<proteinExistence type="predicted"/>
<dbReference type="InterPro" id="IPR029063">
    <property type="entry name" value="SAM-dependent_MTases_sf"/>
</dbReference>